<feature type="transmembrane region" description="Helical" evidence="7">
    <location>
        <begin position="12"/>
        <end position="39"/>
    </location>
</feature>
<dbReference type="Pfam" id="PF09335">
    <property type="entry name" value="VTT_dom"/>
    <property type="match status" value="1"/>
</dbReference>
<name>A0A2T0Q423_9ACTN</name>
<feature type="transmembrane region" description="Helical" evidence="7">
    <location>
        <begin position="59"/>
        <end position="80"/>
    </location>
</feature>
<evidence type="ECO:0000313" key="10">
    <source>
        <dbReference type="Proteomes" id="UP000237846"/>
    </source>
</evidence>
<feature type="domain" description="VTT" evidence="8">
    <location>
        <begin position="40"/>
        <end position="164"/>
    </location>
</feature>
<feature type="transmembrane region" description="Helical" evidence="7">
    <location>
        <begin position="179"/>
        <end position="198"/>
    </location>
</feature>
<comment type="caution">
    <text evidence="9">The sequence shown here is derived from an EMBL/GenBank/DDBJ whole genome shotgun (WGS) entry which is preliminary data.</text>
</comment>
<evidence type="ECO:0000256" key="3">
    <source>
        <dbReference type="ARBA" id="ARBA00022475"/>
    </source>
</evidence>
<evidence type="ECO:0000256" key="2">
    <source>
        <dbReference type="ARBA" id="ARBA00010792"/>
    </source>
</evidence>
<dbReference type="InterPro" id="IPR032816">
    <property type="entry name" value="VTT_dom"/>
</dbReference>
<dbReference type="RefSeq" id="WP_106245592.1">
    <property type="nucleotide sequence ID" value="NZ_PVZC01000004.1"/>
</dbReference>
<evidence type="ECO:0000313" key="9">
    <source>
        <dbReference type="EMBL" id="PRX98461.1"/>
    </source>
</evidence>
<dbReference type="EMBL" id="PVZC01000004">
    <property type="protein sequence ID" value="PRX98461.1"/>
    <property type="molecule type" value="Genomic_DNA"/>
</dbReference>
<organism evidence="9 10">
    <name type="scientific">Allonocardiopsis opalescens</name>
    <dbReference type="NCBI Taxonomy" id="1144618"/>
    <lineage>
        <taxon>Bacteria</taxon>
        <taxon>Bacillati</taxon>
        <taxon>Actinomycetota</taxon>
        <taxon>Actinomycetes</taxon>
        <taxon>Streptosporangiales</taxon>
        <taxon>Allonocardiopsis</taxon>
    </lineage>
</organism>
<keyword evidence="5 7" id="KW-1133">Transmembrane helix</keyword>
<dbReference type="InterPro" id="IPR051311">
    <property type="entry name" value="DedA_domain"/>
</dbReference>
<accession>A0A2T0Q423</accession>
<evidence type="ECO:0000256" key="4">
    <source>
        <dbReference type="ARBA" id="ARBA00022692"/>
    </source>
</evidence>
<keyword evidence="3" id="KW-1003">Cell membrane</keyword>
<gene>
    <name evidence="9" type="ORF">CLV72_10438</name>
</gene>
<keyword evidence="6 7" id="KW-0472">Membrane</keyword>
<evidence type="ECO:0000259" key="8">
    <source>
        <dbReference type="Pfam" id="PF09335"/>
    </source>
</evidence>
<evidence type="ECO:0000256" key="5">
    <source>
        <dbReference type="ARBA" id="ARBA00022989"/>
    </source>
</evidence>
<dbReference type="AlphaFoldDB" id="A0A2T0Q423"/>
<keyword evidence="10" id="KW-1185">Reference proteome</keyword>
<proteinExistence type="inferred from homology"/>
<feature type="transmembrane region" description="Helical" evidence="7">
    <location>
        <begin position="144"/>
        <end position="167"/>
    </location>
</feature>
<evidence type="ECO:0000256" key="1">
    <source>
        <dbReference type="ARBA" id="ARBA00004651"/>
    </source>
</evidence>
<comment type="subcellular location">
    <subcellularLocation>
        <location evidence="1">Cell membrane</location>
        <topology evidence="1">Multi-pass membrane protein</topology>
    </subcellularLocation>
</comment>
<dbReference type="Proteomes" id="UP000237846">
    <property type="component" value="Unassembled WGS sequence"/>
</dbReference>
<dbReference type="PANTHER" id="PTHR42709">
    <property type="entry name" value="ALKALINE PHOSPHATASE LIKE PROTEIN"/>
    <property type="match status" value="1"/>
</dbReference>
<dbReference type="GO" id="GO:0005886">
    <property type="term" value="C:plasma membrane"/>
    <property type="evidence" value="ECO:0007669"/>
    <property type="project" value="UniProtKB-SubCell"/>
</dbReference>
<evidence type="ECO:0000256" key="6">
    <source>
        <dbReference type="ARBA" id="ARBA00023136"/>
    </source>
</evidence>
<evidence type="ECO:0000256" key="7">
    <source>
        <dbReference type="SAM" id="Phobius"/>
    </source>
</evidence>
<sequence length="222" mass="22546">MNDFISGVLDALAGLPLLAVAGITTAFMVVETSALIGLAVPGDIVVMLAGTTATDPLRFASVAAAASLGGILGASGGYLIGRRFGPAVRRTRLGRMIGAERWDQAEALLRRRGGAAVAGSRFVAVIHALVPIVAGAVGMPYRRFIGWLAAGSVLWSLVYTGVGAAAGASFRVYGEQLGLVSYLLLAGVSVAAVAAVLLRGRAARRRAAREAPPAAARVPAGE</sequence>
<reference evidence="9 10" key="1">
    <citation type="submission" date="2018-03" db="EMBL/GenBank/DDBJ databases">
        <title>Genomic Encyclopedia of Archaeal and Bacterial Type Strains, Phase II (KMG-II): from individual species to whole genera.</title>
        <authorList>
            <person name="Goeker M."/>
        </authorList>
    </citation>
    <scope>NUCLEOTIDE SEQUENCE [LARGE SCALE GENOMIC DNA]</scope>
    <source>
        <strain evidence="9 10">DSM 45601</strain>
    </source>
</reference>
<dbReference type="OrthoDB" id="9813426at2"/>
<keyword evidence="4 7" id="KW-0812">Transmembrane</keyword>
<comment type="similarity">
    <text evidence="2">Belongs to the DedA family.</text>
</comment>
<protein>
    <submittedName>
        <fullName evidence="9">Membrane-associated protein</fullName>
    </submittedName>
</protein>
<dbReference type="PANTHER" id="PTHR42709:SF6">
    <property type="entry name" value="UNDECAPRENYL PHOSPHATE TRANSPORTER A"/>
    <property type="match status" value="1"/>
</dbReference>